<name>A0ABQ2XAM8_9ACTN</name>
<proteinExistence type="predicted"/>
<gene>
    <name evidence="2" type="ORF">GCM10010383_42270</name>
</gene>
<dbReference type="PROSITE" id="PS50075">
    <property type="entry name" value="CARRIER"/>
    <property type="match status" value="1"/>
</dbReference>
<reference evidence="3" key="1">
    <citation type="journal article" date="2019" name="Int. J. Syst. Evol. Microbiol.">
        <title>The Global Catalogue of Microorganisms (GCM) 10K type strain sequencing project: providing services to taxonomists for standard genome sequencing and annotation.</title>
        <authorList>
            <consortium name="The Broad Institute Genomics Platform"/>
            <consortium name="The Broad Institute Genome Sequencing Center for Infectious Disease"/>
            <person name="Wu L."/>
            <person name="Ma J."/>
        </authorList>
    </citation>
    <scope>NUCLEOTIDE SEQUENCE [LARGE SCALE GENOMIC DNA]</scope>
    <source>
        <strain evidence="3">JCM 4866</strain>
    </source>
</reference>
<dbReference type="EMBL" id="BMWC01000005">
    <property type="protein sequence ID" value="GGX07592.1"/>
    <property type="molecule type" value="Genomic_DNA"/>
</dbReference>
<dbReference type="Pfam" id="PF00550">
    <property type="entry name" value="PP-binding"/>
    <property type="match status" value="1"/>
</dbReference>
<comment type="caution">
    <text evidence="2">The sequence shown here is derived from an EMBL/GenBank/DDBJ whole genome shotgun (WGS) entry which is preliminary data.</text>
</comment>
<feature type="domain" description="Carrier" evidence="1">
    <location>
        <begin position="15"/>
        <end position="93"/>
    </location>
</feature>
<dbReference type="InterPro" id="IPR009081">
    <property type="entry name" value="PP-bd_ACP"/>
</dbReference>
<organism evidence="2 3">
    <name type="scientific">Streptomyces lomondensis</name>
    <dbReference type="NCBI Taxonomy" id="68229"/>
    <lineage>
        <taxon>Bacteria</taxon>
        <taxon>Bacillati</taxon>
        <taxon>Actinomycetota</taxon>
        <taxon>Actinomycetes</taxon>
        <taxon>Kitasatosporales</taxon>
        <taxon>Streptomycetaceae</taxon>
        <taxon>Streptomyces</taxon>
    </lineage>
</organism>
<evidence type="ECO:0000259" key="1">
    <source>
        <dbReference type="PROSITE" id="PS50075"/>
    </source>
</evidence>
<dbReference type="InterPro" id="IPR036736">
    <property type="entry name" value="ACP-like_sf"/>
</dbReference>
<evidence type="ECO:0000313" key="3">
    <source>
        <dbReference type="Proteomes" id="UP000617743"/>
    </source>
</evidence>
<dbReference type="SUPFAM" id="SSF47336">
    <property type="entry name" value="ACP-like"/>
    <property type="match status" value="1"/>
</dbReference>
<sequence>MPSESLTSMENGAAADTAAAIRNYVRANMTALRDVDLRDDDNFFEKGFVTSIFAMQMLDFIESTFGIEVPDDRITLQNFSSIDSMTRMVGELKHAAGE</sequence>
<accession>A0ABQ2XAM8</accession>
<dbReference type="RefSeq" id="WP_229906506.1">
    <property type="nucleotide sequence ID" value="NZ_BMWC01000005.1"/>
</dbReference>
<dbReference type="Gene3D" id="1.10.1200.10">
    <property type="entry name" value="ACP-like"/>
    <property type="match status" value="1"/>
</dbReference>
<protein>
    <recommendedName>
        <fullName evidence="1">Carrier domain-containing protein</fullName>
    </recommendedName>
</protein>
<dbReference type="Proteomes" id="UP000617743">
    <property type="component" value="Unassembled WGS sequence"/>
</dbReference>
<keyword evidence="3" id="KW-1185">Reference proteome</keyword>
<evidence type="ECO:0000313" key="2">
    <source>
        <dbReference type="EMBL" id="GGX07592.1"/>
    </source>
</evidence>